<evidence type="ECO:0000313" key="6">
    <source>
        <dbReference type="Proteomes" id="UP000464787"/>
    </source>
</evidence>
<keyword evidence="3 4" id="KW-0975">Bacterial flagellum</keyword>
<dbReference type="KEGG" id="xyk:GT347_14990"/>
<proteinExistence type="inferred from homology"/>
<comment type="similarity">
    <text evidence="2 4">Belongs to the FliE family.</text>
</comment>
<dbReference type="GO" id="GO:0005198">
    <property type="term" value="F:structural molecule activity"/>
    <property type="evidence" value="ECO:0007669"/>
    <property type="project" value="InterPro"/>
</dbReference>
<gene>
    <name evidence="4" type="primary">fliE</name>
    <name evidence="5" type="ORF">GT347_14990</name>
</gene>
<dbReference type="Proteomes" id="UP000464787">
    <property type="component" value="Chromosome"/>
</dbReference>
<dbReference type="PANTHER" id="PTHR34653:SF1">
    <property type="entry name" value="FLAGELLAR HOOK-BASAL BODY COMPLEX PROTEIN FLIE"/>
    <property type="match status" value="1"/>
</dbReference>
<dbReference type="GO" id="GO:0009425">
    <property type="term" value="C:bacterial-type flagellum basal body"/>
    <property type="evidence" value="ECO:0007669"/>
    <property type="project" value="UniProtKB-SubCell"/>
</dbReference>
<dbReference type="PANTHER" id="PTHR34653">
    <property type="match status" value="1"/>
</dbReference>
<evidence type="ECO:0000256" key="3">
    <source>
        <dbReference type="ARBA" id="ARBA00023143"/>
    </source>
</evidence>
<keyword evidence="5" id="KW-0282">Flagellum</keyword>
<evidence type="ECO:0000256" key="2">
    <source>
        <dbReference type="ARBA" id="ARBA00009272"/>
    </source>
</evidence>
<dbReference type="InterPro" id="IPR001624">
    <property type="entry name" value="FliE"/>
</dbReference>
<evidence type="ECO:0000256" key="4">
    <source>
        <dbReference type="HAMAP-Rule" id="MF_00724"/>
    </source>
</evidence>
<dbReference type="EMBL" id="CP047650">
    <property type="protein sequence ID" value="QHJ01565.1"/>
    <property type="molecule type" value="Genomic_DNA"/>
</dbReference>
<dbReference type="HAMAP" id="MF_00724">
    <property type="entry name" value="FliE"/>
    <property type="match status" value="1"/>
</dbReference>
<evidence type="ECO:0000256" key="1">
    <source>
        <dbReference type="ARBA" id="ARBA00004117"/>
    </source>
</evidence>
<name>A0A857JC38_9BURK</name>
<dbReference type="GO" id="GO:0071973">
    <property type="term" value="P:bacterial-type flagellum-dependent cell motility"/>
    <property type="evidence" value="ECO:0007669"/>
    <property type="project" value="InterPro"/>
</dbReference>
<accession>A0A857JC38</accession>
<keyword evidence="6" id="KW-1185">Reference proteome</keyword>
<dbReference type="PRINTS" id="PR01006">
    <property type="entry name" value="FLGHOOKFLIE"/>
</dbReference>
<organism evidence="5 6">
    <name type="scientific">Xylophilus rhododendri</name>
    <dbReference type="NCBI Taxonomy" id="2697032"/>
    <lineage>
        <taxon>Bacteria</taxon>
        <taxon>Pseudomonadati</taxon>
        <taxon>Pseudomonadota</taxon>
        <taxon>Betaproteobacteria</taxon>
        <taxon>Burkholderiales</taxon>
        <taxon>Xylophilus</taxon>
    </lineage>
</organism>
<comment type="subcellular location">
    <subcellularLocation>
        <location evidence="1 4">Bacterial flagellum basal body</location>
    </subcellularLocation>
</comment>
<protein>
    <recommendedName>
        <fullName evidence="4">Flagellar hook-basal body complex protein FliE</fullName>
    </recommendedName>
</protein>
<dbReference type="Pfam" id="PF02049">
    <property type="entry name" value="FliE"/>
    <property type="match status" value="1"/>
</dbReference>
<dbReference type="AlphaFoldDB" id="A0A857JC38"/>
<dbReference type="GO" id="GO:0003774">
    <property type="term" value="F:cytoskeletal motor activity"/>
    <property type="evidence" value="ECO:0007669"/>
    <property type="project" value="InterPro"/>
</dbReference>
<keyword evidence="5" id="KW-0969">Cilium</keyword>
<keyword evidence="5" id="KW-0966">Cell projection</keyword>
<evidence type="ECO:0000313" key="5">
    <source>
        <dbReference type="EMBL" id="QHJ01565.1"/>
    </source>
</evidence>
<reference evidence="5 6" key="1">
    <citation type="submission" date="2020-01" db="EMBL/GenBank/DDBJ databases">
        <title>Genome sequencing of strain KACC 21265.</title>
        <authorList>
            <person name="Heo J."/>
            <person name="Kim S.-J."/>
            <person name="Kim J.-S."/>
            <person name="Hong S.-B."/>
            <person name="Kwon S.-W."/>
        </authorList>
    </citation>
    <scope>NUCLEOTIDE SEQUENCE [LARGE SCALE GENOMIC DNA]</scope>
    <source>
        <strain evidence="5 6">KACC 21265</strain>
    </source>
</reference>
<sequence>MPAWTAATAASPGGTGFGALVAQGIASVDQDLAASAAELQSLASGQAGSLHRTMAKLEETRLSFQLFMQVRNRVLEAYQEVMKMQV</sequence>